<proteinExistence type="predicted"/>
<gene>
    <name evidence="1" type="ORF">ACFQKD_00125</name>
</gene>
<comment type="caution">
    <text evidence="1">The sequence shown here is derived from an EMBL/GenBank/DDBJ whole genome shotgun (WGS) entry which is preliminary data.</text>
</comment>
<evidence type="ECO:0000313" key="2">
    <source>
        <dbReference type="Proteomes" id="UP001596388"/>
    </source>
</evidence>
<protein>
    <submittedName>
        <fullName evidence="1">Uncharacterized protein</fullName>
    </submittedName>
</protein>
<dbReference type="EMBL" id="JBHTAG010000001">
    <property type="protein sequence ID" value="MFC7095698.1"/>
    <property type="molecule type" value="Genomic_DNA"/>
</dbReference>
<reference evidence="1 2" key="1">
    <citation type="journal article" date="2019" name="Int. J. Syst. Evol. Microbiol.">
        <title>The Global Catalogue of Microorganisms (GCM) 10K type strain sequencing project: providing services to taxonomists for standard genome sequencing and annotation.</title>
        <authorList>
            <consortium name="The Broad Institute Genomics Platform"/>
            <consortium name="The Broad Institute Genome Sequencing Center for Infectious Disease"/>
            <person name="Wu L."/>
            <person name="Ma J."/>
        </authorList>
    </citation>
    <scope>NUCLEOTIDE SEQUENCE [LARGE SCALE GENOMIC DNA]</scope>
    <source>
        <strain evidence="1 2">DT55</strain>
    </source>
</reference>
<accession>A0ABD5WV24</accession>
<dbReference type="GeneID" id="79271906"/>
<dbReference type="Proteomes" id="UP001596388">
    <property type="component" value="Unassembled WGS sequence"/>
</dbReference>
<sequence length="83" mass="9345">MTPDSDGPDRPLPIEELLDTPDQSLVYELKLEPNSGLPRKLAIEPATDGEKWTLHEFEYNGCIWRQVGSEQLDEFSTQVTAEG</sequence>
<dbReference type="AlphaFoldDB" id="A0ABD5WV24"/>
<evidence type="ECO:0000313" key="1">
    <source>
        <dbReference type="EMBL" id="MFC7095698.1"/>
    </source>
</evidence>
<keyword evidence="2" id="KW-1185">Reference proteome</keyword>
<name>A0ABD5WV24_9EURY</name>
<dbReference type="RefSeq" id="WP_276239676.1">
    <property type="nucleotide sequence ID" value="NZ_CP119991.1"/>
</dbReference>
<organism evidence="1 2">
    <name type="scientific">Halobaculum marinum</name>
    <dbReference type="NCBI Taxonomy" id="3031996"/>
    <lineage>
        <taxon>Archaea</taxon>
        <taxon>Methanobacteriati</taxon>
        <taxon>Methanobacteriota</taxon>
        <taxon>Stenosarchaea group</taxon>
        <taxon>Halobacteria</taxon>
        <taxon>Halobacteriales</taxon>
        <taxon>Haloferacaceae</taxon>
        <taxon>Halobaculum</taxon>
    </lineage>
</organism>